<gene>
    <name evidence="1" type="ORF">HLQ16_16685</name>
</gene>
<dbReference type="RefSeq" id="WP_171298201.1">
    <property type="nucleotide sequence ID" value="NZ_CP087098.1"/>
</dbReference>
<proteinExistence type="predicted"/>
<evidence type="ECO:0000313" key="1">
    <source>
        <dbReference type="EMBL" id="NNU77572.1"/>
    </source>
</evidence>
<sequence length="289" mass="34187">MIVSLANAKRQNGELTLEVLKEVNENEVDELNIALDSLVYYKQIKNLYKIAVENGNELIKFLKSIYDTNTKIPLEDSEKVIMEGNRLIANYCSFIGMYIDQIEKVLSKIGSKRIEEFRKTCSELYDKNIEYRFLVIMRNYIMHYDLPFTFYSESFYGRKLELRKEHLLKFSKWKQVKEDIIKMDDTINILPMLNPMNVNLTVIFFDFIYNIADKLLYAYQKAGDFVIKHKVEYPVIVTYETIEAFKNGQINVKFIDFKELQEALNDIKAHPKITLNINYITPEWLKDKS</sequence>
<comment type="caution">
    <text evidence="1">The sequence shown here is derived from an EMBL/GenBank/DDBJ whole genome shotgun (WGS) entry which is preliminary data.</text>
</comment>
<protein>
    <submittedName>
        <fullName evidence="1">Uncharacterized protein</fullName>
    </submittedName>
</protein>
<organism evidence="1 2">
    <name type="scientific">Clostridium estertheticum</name>
    <dbReference type="NCBI Taxonomy" id="238834"/>
    <lineage>
        <taxon>Bacteria</taxon>
        <taxon>Bacillati</taxon>
        <taxon>Bacillota</taxon>
        <taxon>Clostridia</taxon>
        <taxon>Eubacteriales</taxon>
        <taxon>Clostridiaceae</taxon>
        <taxon>Clostridium</taxon>
    </lineage>
</organism>
<dbReference type="AlphaFoldDB" id="A0A7Y3SZZ4"/>
<evidence type="ECO:0000313" key="2">
    <source>
        <dbReference type="Proteomes" id="UP000531659"/>
    </source>
</evidence>
<reference evidence="1 2" key="1">
    <citation type="submission" date="2020-05" db="EMBL/GenBank/DDBJ databases">
        <title>Complete genome of Clostridium estertheticum subspecies estertheticum, isolated from Vacuum packed lamb meat from New Zealand imported to Switzerland.</title>
        <authorList>
            <person name="Wambui J."/>
            <person name="Stevens M.J.A."/>
            <person name="Stephan R."/>
        </authorList>
    </citation>
    <scope>NUCLEOTIDE SEQUENCE [LARGE SCALE GENOMIC DNA]</scope>
    <source>
        <strain evidence="1 2">CEST001</strain>
    </source>
</reference>
<accession>A0A7Y3SZZ4</accession>
<dbReference type="Proteomes" id="UP000531659">
    <property type="component" value="Unassembled WGS sequence"/>
</dbReference>
<dbReference type="EMBL" id="JABEYB010000013">
    <property type="protein sequence ID" value="NNU77572.1"/>
    <property type="molecule type" value="Genomic_DNA"/>
</dbReference>
<name>A0A7Y3SZZ4_9CLOT</name>